<dbReference type="AlphaFoldDB" id="A0A7W3N3K0"/>
<accession>A0A7W3N3K0</accession>
<dbReference type="RefSeq" id="WP_182707643.1">
    <property type="nucleotide sequence ID" value="NZ_JACJII010000001.1"/>
</dbReference>
<comment type="caution">
    <text evidence="1">The sequence shown here is derived from an EMBL/GenBank/DDBJ whole genome shotgun (WGS) entry which is preliminary data.</text>
</comment>
<gene>
    <name evidence="1" type="ORF">HNR21_005757</name>
</gene>
<proteinExistence type="predicted"/>
<name>A0A7W3N3K0_9ACTN</name>
<dbReference type="EMBL" id="JACJII010000001">
    <property type="protein sequence ID" value="MBA9006875.1"/>
    <property type="molecule type" value="Genomic_DNA"/>
</dbReference>
<evidence type="ECO:0000313" key="1">
    <source>
        <dbReference type="EMBL" id="MBA9006875.1"/>
    </source>
</evidence>
<protein>
    <submittedName>
        <fullName evidence="1">Uncharacterized protein</fullName>
    </submittedName>
</protein>
<keyword evidence="2" id="KW-1185">Reference proteome</keyword>
<reference evidence="1 2" key="1">
    <citation type="submission" date="2020-08" db="EMBL/GenBank/DDBJ databases">
        <title>Sequencing the genomes of 1000 actinobacteria strains.</title>
        <authorList>
            <person name="Klenk H.-P."/>
        </authorList>
    </citation>
    <scope>NUCLEOTIDE SEQUENCE [LARGE SCALE GENOMIC DNA]</scope>
    <source>
        <strain evidence="1 2">DSM 45823</strain>
    </source>
</reference>
<organism evidence="1 2">
    <name type="scientific">Thermomonospora cellulosilytica</name>
    <dbReference type="NCBI Taxonomy" id="1411118"/>
    <lineage>
        <taxon>Bacteria</taxon>
        <taxon>Bacillati</taxon>
        <taxon>Actinomycetota</taxon>
        <taxon>Actinomycetes</taxon>
        <taxon>Streptosporangiales</taxon>
        <taxon>Thermomonosporaceae</taxon>
        <taxon>Thermomonospora</taxon>
    </lineage>
</organism>
<dbReference type="Proteomes" id="UP000539313">
    <property type="component" value="Unassembled WGS sequence"/>
</dbReference>
<evidence type="ECO:0000313" key="2">
    <source>
        <dbReference type="Proteomes" id="UP000539313"/>
    </source>
</evidence>
<sequence>MRLLILLAVVLLIVLAVMLVVNAFRQDGGRGRALEADARWETYTSSADGVTTVVVRKVARTPRGPVEYGRQSIASIPDDDPDWETRYHEAMAQARSRVAALQIEAE</sequence>